<dbReference type="InterPro" id="IPR041320">
    <property type="entry name" value="CxC1"/>
</dbReference>
<dbReference type="EMBL" id="LAVV01008200">
    <property type="protein sequence ID" value="KNZ53488.1"/>
    <property type="molecule type" value="Genomic_DNA"/>
</dbReference>
<protein>
    <recommendedName>
        <fullName evidence="1">CxC1-like cysteine cluster associated with KDZ transposases domain-containing protein</fullName>
    </recommendedName>
</protein>
<gene>
    <name evidence="2" type="ORF">VP01_3228g5</name>
</gene>
<dbReference type="OrthoDB" id="10645341at2759"/>
<dbReference type="VEuPathDB" id="FungiDB:VP01_3228g5"/>
<dbReference type="Proteomes" id="UP000037035">
    <property type="component" value="Unassembled WGS sequence"/>
</dbReference>
<evidence type="ECO:0000313" key="3">
    <source>
        <dbReference type="Proteomes" id="UP000037035"/>
    </source>
</evidence>
<comment type="caution">
    <text evidence="2">The sequence shown here is derived from an EMBL/GenBank/DDBJ whole genome shotgun (WGS) entry which is preliminary data.</text>
</comment>
<dbReference type="PANTHER" id="PTHR33096">
    <property type="entry name" value="CXC2 DOMAIN-CONTAINING PROTEIN"/>
    <property type="match status" value="1"/>
</dbReference>
<reference evidence="2 3" key="1">
    <citation type="submission" date="2015-08" db="EMBL/GenBank/DDBJ databases">
        <title>Next Generation Sequencing and Analysis of the Genome of Puccinia sorghi L Schw, the Causal Agent of Maize Common Rust.</title>
        <authorList>
            <person name="Rochi L."/>
            <person name="Burguener G."/>
            <person name="Darino M."/>
            <person name="Turjanski A."/>
            <person name="Kreff E."/>
            <person name="Dieguez M.J."/>
            <person name="Sacco F."/>
        </authorList>
    </citation>
    <scope>NUCLEOTIDE SEQUENCE [LARGE SCALE GENOMIC DNA]</scope>
    <source>
        <strain evidence="2 3">RO10H11247</strain>
    </source>
</reference>
<dbReference type="PANTHER" id="PTHR33096:SF1">
    <property type="entry name" value="CXC1-LIKE CYSTEINE CLUSTER ASSOCIATED WITH KDZ TRANSPOSASES DOMAIN-CONTAINING PROTEIN"/>
    <property type="match status" value="1"/>
</dbReference>
<organism evidence="2 3">
    <name type="scientific">Puccinia sorghi</name>
    <dbReference type="NCBI Taxonomy" id="27349"/>
    <lineage>
        <taxon>Eukaryota</taxon>
        <taxon>Fungi</taxon>
        <taxon>Dikarya</taxon>
        <taxon>Basidiomycota</taxon>
        <taxon>Pucciniomycotina</taxon>
        <taxon>Pucciniomycetes</taxon>
        <taxon>Pucciniales</taxon>
        <taxon>Pucciniaceae</taxon>
        <taxon>Puccinia</taxon>
    </lineage>
</organism>
<evidence type="ECO:0000259" key="1">
    <source>
        <dbReference type="Pfam" id="PF18802"/>
    </source>
</evidence>
<feature type="domain" description="CxC1-like cysteine cluster associated with KDZ transposases" evidence="1">
    <location>
        <begin position="17"/>
        <end position="81"/>
    </location>
</feature>
<proteinExistence type="predicted"/>
<keyword evidence="3" id="KW-1185">Reference proteome</keyword>
<name>A0A0L6UY83_9BASI</name>
<dbReference type="Pfam" id="PF18802">
    <property type="entry name" value="CxC1"/>
    <property type="match status" value="1"/>
</dbReference>
<accession>A0A0L6UY83</accession>
<dbReference type="AlphaFoldDB" id="A0A0L6UY83"/>
<evidence type="ECO:0000313" key="2">
    <source>
        <dbReference type="EMBL" id="KNZ53488.1"/>
    </source>
</evidence>
<sequence>MHPQCFKTHSSQDRLPQKLIEFCSIPNAIFLIHGYITTSHRRPQTAFYITLVHIYQSLWHGSAIPYTSFIAGLTNHQESRSTDKLYDCSQNQNPCDLYHQHHFWSDITRPLEEMIVCYLDRKIALT</sequence>